<feature type="domain" description="AMP-binding enzyme C-terminal" evidence="3">
    <location>
        <begin position="207"/>
        <end position="287"/>
    </location>
</feature>
<dbReference type="Gene3D" id="3.30.300.30">
    <property type="match status" value="1"/>
</dbReference>
<organism evidence="4 5">
    <name type="scientific">Hyaloperonospora arabidopsidis (strain Emoy2)</name>
    <name type="common">Downy mildew agent</name>
    <name type="synonym">Peronospora arabidopsidis</name>
    <dbReference type="NCBI Taxonomy" id="559515"/>
    <lineage>
        <taxon>Eukaryota</taxon>
        <taxon>Sar</taxon>
        <taxon>Stramenopiles</taxon>
        <taxon>Oomycota</taxon>
        <taxon>Peronosporomycetes</taxon>
        <taxon>Peronosporales</taxon>
        <taxon>Peronosporaceae</taxon>
        <taxon>Hyaloperonospora</taxon>
    </lineage>
</organism>
<dbReference type="HOGENOM" id="CLU_000022_17_10_1"/>
<feature type="signal peptide" evidence="1">
    <location>
        <begin position="1"/>
        <end position="18"/>
    </location>
</feature>
<evidence type="ECO:0008006" key="6">
    <source>
        <dbReference type="Google" id="ProtNLM"/>
    </source>
</evidence>
<name>M4B5Z2_HYAAE</name>
<reference evidence="5" key="1">
    <citation type="journal article" date="2010" name="Science">
        <title>Signatures of adaptation to obligate biotrophy in the Hyaloperonospora arabidopsidis genome.</title>
        <authorList>
            <person name="Baxter L."/>
            <person name="Tripathy S."/>
            <person name="Ishaque N."/>
            <person name="Boot N."/>
            <person name="Cabral A."/>
            <person name="Kemen E."/>
            <person name="Thines M."/>
            <person name="Ah-Fong A."/>
            <person name="Anderson R."/>
            <person name="Badejoko W."/>
            <person name="Bittner-Eddy P."/>
            <person name="Boore J.L."/>
            <person name="Chibucos M.C."/>
            <person name="Coates M."/>
            <person name="Dehal P."/>
            <person name="Delehaunty K."/>
            <person name="Dong S."/>
            <person name="Downton P."/>
            <person name="Dumas B."/>
            <person name="Fabro G."/>
            <person name="Fronick C."/>
            <person name="Fuerstenberg S.I."/>
            <person name="Fulton L."/>
            <person name="Gaulin E."/>
            <person name="Govers F."/>
            <person name="Hughes L."/>
            <person name="Humphray S."/>
            <person name="Jiang R.H."/>
            <person name="Judelson H."/>
            <person name="Kamoun S."/>
            <person name="Kyung K."/>
            <person name="Meijer H."/>
            <person name="Minx P."/>
            <person name="Morris P."/>
            <person name="Nelson J."/>
            <person name="Phuntumart V."/>
            <person name="Qutob D."/>
            <person name="Rehmany A."/>
            <person name="Rougon-Cardoso A."/>
            <person name="Ryden P."/>
            <person name="Torto-Alalibo T."/>
            <person name="Studholme D."/>
            <person name="Wang Y."/>
            <person name="Win J."/>
            <person name="Wood J."/>
            <person name="Clifton S.W."/>
            <person name="Rogers J."/>
            <person name="Van den Ackerveken G."/>
            <person name="Jones J.D."/>
            <person name="McDowell J.M."/>
            <person name="Beynon J."/>
            <person name="Tyler B.M."/>
        </authorList>
    </citation>
    <scope>NUCLEOTIDE SEQUENCE [LARGE SCALE GENOMIC DNA]</scope>
    <source>
        <strain evidence="5">Emoy2</strain>
    </source>
</reference>
<evidence type="ECO:0000259" key="3">
    <source>
        <dbReference type="Pfam" id="PF13193"/>
    </source>
</evidence>
<evidence type="ECO:0000256" key="1">
    <source>
        <dbReference type="SAM" id="SignalP"/>
    </source>
</evidence>
<proteinExistence type="predicted"/>
<dbReference type="SUPFAM" id="SSF56801">
    <property type="entry name" value="Acetyl-CoA synthetase-like"/>
    <property type="match status" value="1"/>
</dbReference>
<reference evidence="4" key="2">
    <citation type="submission" date="2015-06" db="UniProtKB">
        <authorList>
            <consortium name="EnsemblProtists"/>
        </authorList>
    </citation>
    <scope>IDENTIFICATION</scope>
    <source>
        <strain evidence="4">Emoy2</strain>
    </source>
</reference>
<evidence type="ECO:0000313" key="5">
    <source>
        <dbReference type="Proteomes" id="UP000011713"/>
    </source>
</evidence>
<dbReference type="VEuPathDB" id="FungiDB:HpaG801692"/>
<evidence type="ECO:0000313" key="4">
    <source>
        <dbReference type="EnsemblProtists" id="HpaP801692"/>
    </source>
</evidence>
<dbReference type="GO" id="GO:0050218">
    <property type="term" value="F:propionate-CoA ligase activity"/>
    <property type="evidence" value="ECO:0007669"/>
    <property type="project" value="TreeGrafter"/>
</dbReference>
<dbReference type="PANTHER" id="PTHR43347">
    <property type="entry name" value="ACYL-COA SYNTHETASE"/>
    <property type="match status" value="1"/>
</dbReference>
<dbReference type="OMA" id="MIREKIG"/>
<dbReference type="InParanoid" id="M4B5Z2"/>
<accession>M4B5Z2</accession>
<dbReference type="EnsemblProtists" id="HpaT801692">
    <property type="protein sequence ID" value="HpaP801692"/>
    <property type="gene ID" value="HpaG801692"/>
</dbReference>
<dbReference type="Proteomes" id="UP000011713">
    <property type="component" value="Unassembled WGS sequence"/>
</dbReference>
<dbReference type="InterPro" id="IPR042099">
    <property type="entry name" value="ANL_N_sf"/>
</dbReference>
<feature type="domain" description="AMP-dependent synthetase/ligase" evidence="2">
    <location>
        <begin position="41"/>
        <end position="167"/>
    </location>
</feature>
<feature type="chain" id="PRO_5004048504" description="AMP-binding enzyme C-terminal domain-containing protein" evidence="1">
    <location>
        <begin position="19"/>
        <end position="365"/>
    </location>
</feature>
<evidence type="ECO:0000259" key="2">
    <source>
        <dbReference type="Pfam" id="PF00501"/>
    </source>
</evidence>
<dbReference type="Pfam" id="PF00501">
    <property type="entry name" value="AMP-binding"/>
    <property type="match status" value="1"/>
</dbReference>
<dbReference type="STRING" id="559515.M4B5Z2"/>
<dbReference type="Gene3D" id="3.40.50.12780">
    <property type="entry name" value="N-terminal domain of ligase-like"/>
    <property type="match status" value="1"/>
</dbReference>
<dbReference type="PANTHER" id="PTHR43347:SF3">
    <property type="entry name" value="ACYL-COA SYNTHETASE SHORT-CHAIN FAMILY MEMBER 3, MITOCHONDRIAL"/>
    <property type="match status" value="1"/>
</dbReference>
<dbReference type="InterPro" id="IPR025110">
    <property type="entry name" value="AMP-bd_C"/>
</dbReference>
<sequence>MEHLLTLTFFWWSVTVLRFRNSVGPTPRNLLAKGRGKPVRTPDASAYWRLVTEYGIKSMFTAPTALRAIRKEDPDGLLIKSMKEGIRKTLKTIFVAGERGDPKTFNFFSKQLGVPIIDHWWQTETGWPITAPCLGMQNDGSSEDGQPHIKEGSVARPVPGWDVRLLTGAHVKDDEHHSYRDQIGDQDAELVVKLPLPPGHRITTGSIEKIIIEVPEVVECAVFGVVDTLKGHVPLALLVIDEKIDRSREEARIIEQVVHDVREQMGSFVCLKDVGLVDALLKTRSGKVMRATMQAIADSAPFRVPATIDNIAVLGDIRLVLQSLGYAKTDSVITDKFQGAANEPSVSANEPSPYTLNKLLDLKPP</sequence>
<dbReference type="eggNOG" id="KOG1175">
    <property type="taxonomic scope" value="Eukaryota"/>
</dbReference>
<keyword evidence="5" id="KW-1185">Reference proteome</keyword>
<dbReference type="AlphaFoldDB" id="M4B5Z2"/>
<dbReference type="InterPro" id="IPR000873">
    <property type="entry name" value="AMP-dep_synth/lig_dom"/>
</dbReference>
<keyword evidence="1" id="KW-0732">Signal</keyword>
<dbReference type="InterPro" id="IPR045851">
    <property type="entry name" value="AMP-bd_C_sf"/>
</dbReference>
<protein>
    <recommendedName>
        <fullName evidence="6">AMP-binding enzyme C-terminal domain-containing protein</fullName>
    </recommendedName>
</protein>
<dbReference type="Pfam" id="PF13193">
    <property type="entry name" value="AMP-binding_C"/>
    <property type="match status" value="1"/>
</dbReference>
<dbReference type="EMBL" id="JH598461">
    <property type="status" value="NOT_ANNOTATED_CDS"/>
    <property type="molecule type" value="Genomic_DNA"/>
</dbReference>